<accession>A0A382YA07</accession>
<feature type="non-terminal residue" evidence="2">
    <location>
        <position position="129"/>
    </location>
</feature>
<evidence type="ECO:0000259" key="1">
    <source>
        <dbReference type="Pfam" id="PF01571"/>
    </source>
</evidence>
<dbReference type="SUPFAM" id="SSF103025">
    <property type="entry name" value="Folate-binding domain"/>
    <property type="match status" value="1"/>
</dbReference>
<dbReference type="GO" id="GO:0016226">
    <property type="term" value="P:iron-sulfur cluster assembly"/>
    <property type="evidence" value="ECO:0007669"/>
    <property type="project" value="TreeGrafter"/>
</dbReference>
<dbReference type="Pfam" id="PF01571">
    <property type="entry name" value="GCV_T"/>
    <property type="match status" value="1"/>
</dbReference>
<dbReference type="InterPro" id="IPR045179">
    <property type="entry name" value="YgfZ/GcvT"/>
</dbReference>
<dbReference type="EMBL" id="UINC01173962">
    <property type="protein sequence ID" value="SVD79849.1"/>
    <property type="molecule type" value="Genomic_DNA"/>
</dbReference>
<reference evidence="2" key="1">
    <citation type="submission" date="2018-05" db="EMBL/GenBank/DDBJ databases">
        <authorList>
            <person name="Lanie J.A."/>
            <person name="Ng W.-L."/>
            <person name="Kazmierczak K.M."/>
            <person name="Andrzejewski T.M."/>
            <person name="Davidsen T.M."/>
            <person name="Wayne K.J."/>
            <person name="Tettelin H."/>
            <person name="Glass J.I."/>
            <person name="Rusch D."/>
            <person name="Podicherti R."/>
            <person name="Tsui H.-C.T."/>
            <person name="Winkler M.E."/>
        </authorList>
    </citation>
    <scope>NUCLEOTIDE SEQUENCE</scope>
</reference>
<dbReference type="PANTHER" id="PTHR22602:SF0">
    <property type="entry name" value="TRANSFERASE CAF17, MITOCHONDRIAL-RELATED"/>
    <property type="match status" value="1"/>
</dbReference>
<protein>
    <recommendedName>
        <fullName evidence="1">GCVT N-terminal domain-containing protein</fullName>
    </recommendedName>
</protein>
<dbReference type="PANTHER" id="PTHR22602">
    <property type="entry name" value="TRANSFERASE CAF17, MITOCHONDRIAL-RELATED"/>
    <property type="match status" value="1"/>
</dbReference>
<name>A0A382YA07_9ZZZZ</name>
<dbReference type="Gene3D" id="3.30.1360.120">
    <property type="entry name" value="Probable tRNA modification gtpase trme, domain 1"/>
    <property type="match status" value="1"/>
</dbReference>
<evidence type="ECO:0000313" key="2">
    <source>
        <dbReference type="EMBL" id="SVD79849.1"/>
    </source>
</evidence>
<dbReference type="AlphaFoldDB" id="A0A382YA07"/>
<dbReference type="InterPro" id="IPR006222">
    <property type="entry name" value="GCVT_N"/>
</dbReference>
<feature type="domain" description="GCVT N-terminal" evidence="1">
    <location>
        <begin position="15"/>
        <end position="109"/>
    </location>
</feature>
<proteinExistence type="predicted"/>
<gene>
    <name evidence="2" type="ORF">METZ01_LOCUS432703</name>
</gene>
<organism evidence="2">
    <name type="scientific">marine metagenome</name>
    <dbReference type="NCBI Taxonomy" id="408172"/>
    <lineage>
        <taxon>unclassified sequences</taxon>
        <taxon>metagenomes</taxon>
        <taxon>ecological metagenomes</taxon>
    </lineage>
</organism>
<sequence>MSEQLFTRLLDRSVIEISGEDARRFLQGLVSNDIEKVSEERAIYGAFLTAQGKYLHDFFITTIGSRLLLDCEASRIEDLCRRLKIYKLRSNVEIIITDAYQVLALFGAETLTSLELPEIAGAAKIFENG</sequence>
<dbReference type="InterPro" id="IPR027266">
    <property type="entry name" value="TrmE/GcvT-like"/>
</dbReference>